<comment type="caution">
    <text evidence="3">The sequence shown here is derived from an EMBL/GenBank/DDBJ whole genome shotgun (WGS) entry which is preliminary data.</text>
</comment>
<accession>A0ABS8K013</accession>
<feature type="chain" id="PRO_5047174067" evidence="2">
    <location>
        <begin position="29"/>
        <end position="116"/>
    </location>
</feature>
<keyword evidence="4" id="KW-1185">Reference proteome</keyword>
<feature type="compositionally biased region" description="Basic and acidic residues" evidence="1">
    <location>
        <begin position="75"/>
        <end position="86"/>
    </location>
</feature>
<evidence type="ECO:0000256" key="1">
    <source>
        <dbReference type="SAM" id="MobiDB-lite"/>
    </source>
</evidence>
<evidence type="ECO:0000313" key="4">
    <source>
        <dbReference type="Proteomes" id="UP001431019"/>
    </source>
</evidence>
<evidence type="ECO:0000256" key="2">
    <source>
        <dbReference type="SAM" id="SignalP"/>
    </source>
</evidence>
<feature type="region of interest" description="Disordered" evidence="1">
    <location>
        <begin position="51"/>
        <end position="116"/>
    </location>
</feature>
<feature type="signal peptide" evidence="2">
    <location>
        <begin position="1"/>
        <end position="28"/>
    </location>
</feature>
<sequence length="116" mass="11798">MKLKKLVLRAVGVALFAMLLFAAGSAIAQQQQREAATPRISTGAAQLLLAQAGHSAGTEGGAGAAGQTGTPPAELSRDQVRREQAGRAKPPPRTPDPHAAGKGERPAMPQGASDAR</sequence>
<evidence type="ECO:0000313" key="3">
    <source>
        <dbReference type="EMBL" id="MCC8395511.1"/>
    </source>
</evidence>
<gene>
    <name evidence="3" type="ORF">LJ656_23270</name>
</gene>
<dbReference type="RefSeq" id="WP_230511869.1">
    <property type="nucleotide sequence ID" value="NZ_JAJITD010000012.1"/>
</dbReference>
<reference evidence="3 4" key="1">
    <citation type="submission" date="2021-11" db="EMBL/GenBank/DDBJ databases">
        <authorList>
            <person name="Oh E.-T."/>
            <person name="Kim S.-B."/>
        </authorList>
    </citation>
    <scope>NUCLEOTIDE SEQUENCE [LARGE SCALE GENOMIC DNA]</scope>
    <source>
        <strain evidence="3 4">MMS20-SJTR3</strain>
    </source>
</reference>
<feature type="compositionally biased region" description="Basic and acidic residues" evidence="1">
    <location>
        <begin position="95"/>
        <end position="105"/>
    </location>
</feature>
<protein>
    <submittedName>
        <fullName evidence="3">Uncharacterized protein</fullName>
    </submittedName>
</protein>
<name>A0ABS8K013_9BURK</name>
<dbReference type="Proteomes" id="UP001431019">
    <property type="component" value="Unassembled WGS sequence"/>
</dbReference>
<organism evidence="3 4">
    <name type="scientific">Paraburkholderia sejongensis</name>
    <dbReference type="NCBI Taxonomy" id="2886946"/>
    <lineage>
        <taxon>Bacteria</taxon>
        <taxon>Pseudomonadati</taxon>
        <taxon>Pseudomonadota</taxon>
        <taxon>Betaproteobacteria</taxon>
        <taxon>Burkholderiales</taxon>
        <taxon>Burkholderiaceae</taxon>
        <taxon>Paraburkholderia</taxon>
    </lineage>
</organism>
<keyword evidence="2" id="KW-0732">Signal</keyword>
<proteinExistence type="predicted"/>
<dbReference type="EMBL" id="JAJITD010000012">
    <property type="protein sequence ID" value="MCC8395511.1"/>
    <property type="molecule type" value="Genomic_DNA"/>
</dbReference>